<evidence type="ECO:0000313" key="3">
    <source>
        <dbReference type="Proteomes" id="UP000321201"/>
    </source>
</evidence>
<dbReference type="AlphaFoldDB" id="A0A5C7EQE0"/>
<comment type="caution">
    <text evidence="2">The sequence shown here is derived from an EMBL/GenBank/DDBJ whole genome shotgun (WGS) entry which is preliminary data.</text>
</comment>
<accession>A0A5C7EQE0</accession>
<organism evidence="2 3">
    <name type="scientific">Pelomicrobium methylotrophicum</name>
    <dbReference type="NCBI Taxonomy" id="2602750"/>
    <lineage>
        <taxon>Bacteria</taxon>
        <taxon>Pseudomonadati</taxon>
        <taxon>Pseudomonadota</taxon>
        <taxon>Hydrogenophilia</taxon>
        <taxon>Hydrogenophilia incertae sedis</taxon>
        <taxon>Pelomicrobium</taxon>
    </lineage>
</organism>
<feature type="domain" description="Restriction system protein Mrr-like N-terminal" evidence="1">
    <location>
        <begin position="103"/>
        <end position="190"/>
    </location>
</feature>
<dbReference type="InterPro" id="IPR025745">
    <property type="entry name" value="Mrr-like_N_dom"/>
</dbReference>
<proteinExistence type="predicted"/>
<gene>
    <name evidence="2" type="ORF">FR698_00960</name>
</gene>
<dbReference type="InParanoid" id="A0A5C7EQE0"/>
<sequence>MIQNNPTNVVAAFEILLEEIETEIDFINRVGARAFEARDYDRAKEALEQAGKLTAYRDRLAAMKREWDVLVPAEDEETEDAETKESRRNLGRLQRGLRTPEDSYYLPILRVLARRGGSGEVADVLEEVREEMKGILRDVDFQPLASDPHNPRWRNAAQWARNSMVNEGLLKKGSPRGIWEISEKGREYLKEHESV</sequence>
<dbReference type="OrthoDB" id="9815437at2"/>
<evidence type="ECO:0000259" key="1">
    <source>
        <dbReference type="Pfam" id="PF14338"/>
    </source>
</evidence>
<evidence type="ECO:0000313" key="2">
    <source>
        <dbReference type="EMBL" id="TXF13710.1"/>
    </source>
</evidence>
<dbReference type="EMBL" id="VPFL01000001">
    <property type="protein sequence ID" value="TXF13710.1"/>
    <property type="molecule type" value="Genomic_DNA"/>
</dbReference>
<protein>
    <recommendedName>
        <fullName evidence="1">Restriction system protein Mrr-like N-terminal domain-containing protein</fullName>
    </recommendedName>
</protein>
<dbReference type="Pfam" id="PF14338">
    <property type="entry name" value="Mrr_N"/>
    <property type="match status" value="1"/>
</dbReference>
<dbReference type="RefSeq" id="WP_147798296.1">
    <property type="nucleotide sequence ID" value="NZ_VPFL01000001.1"/>
</dbReference>
<reference evidence="2 3" key="1">
    <citation type="submission" date="2019-08" db="EMBL/GenBank/DDBJ databases">
        <title>Pelomicrobium methylotrophicum gen. nov., sp. nov. a moderately thermophilic, facultatively anaerobic, lithoautotrophic and methylotrophic bacterium isolated from a terrestrial mud volcano.</title>
        <authorList>
            <person name="Slobodkina G.B."/>
            <person name="Merkel A.Y."/>
            <person name="Slobodkin A.I."/>
        </authorList>
    </citation>
    <scope>NUCLEOTIDE SEQUENCE [LARGE SCALE GENOMIC DNA]</scope>
    <source>
        <strain evidence="2 3">SM250</strain>
    </source>
</reference>
<keyword evidence="3" id="KW-1185">Reference proteome</keyword>
<name>A0A5C7EQE0_9PROT</name>
<dbReference type="Proteomes" id="UP000321201">
    <property type="component" value="Unassembled WGS sequence"/>
</dbReference>